<keyword evidence="1" id="KW-0812">Transmembrane</keyword>
<organism evidence="3 4">
    <name type="scientific">Mordavella massiliensis</name>
    <dbReference type="NCBI Taxonomy" id="1871024"/>
    <lineage>
        <taxon>Bacteria</taxon>
        <taxon>Bacillati</taxon>
        <taxon>Bacillota</taxon>
        <taxon>Clostridia</taxon>
        <taxon>Eubacteriales</taxon>
        <taxon>Clostridiaceae</taxon>
        <taxon>Mordavella</taxon>
    </lineage>
</organism>
<keyword evidence="1" id="KW-0472">Membrane</keyword>
<evidence type="ECO:0000256" key="1">
    <source>
        <dbReference type="SAM" id="Phobius"/>
    </source>
</evidence>
<dbReference type="PANTHER" id="PTHR34473">
    <property type="entry name" value="UPF0699 TRANSMEMBRANE PROTEIN YDBS"/>
    <property type="match status" value="1"/>
</dbReference>
<feature type="transmembrane region" description="Helical" evidence="1">
    <location>
        <begin position="390"/>
        <end position="411"/>
    </location>
</feature>
<dbReference type="RefSeq" id="WP_204909654.1">
    <property type="nucleotide sequence ID" value="NZ_JACJLV010000048.1"/>
</dbReference>
<dbReference type="EMBL" id="JACJLV010000048">
    <property type="protein sequence ID" value="MBM6827664.1"/>
    <property type="molecule type" value="Genomic_DNA"/>
</dbReference>
<dbReference type="Proteomes" id="UP000713880">
    <property type="component" value="Unassembled WGS sequence"/>
</dbReference>
<feature type="transmembrane region" description="Helical" evidence="1">
    <location>
        <begin position="21"/>
        <end position="41"/>
    </location>
</feature>
<keyword evidence="4" id="KW-1185">Reference proteome</keyword>
<feature type="domain" description="YdbS-like PH" evidence="2">
    <location>
        <begin position="414"/>
        <end position="491"/>
    </location>
</feature>
<reference evidence="3" key="2">
    <citation type="journal article" date="2021" name="Sci. Rep.">
        <title>The distribution of antibiotic resistance genes in chicken gut microbiota commensals.</title>
        <authorList>
            <person name="Juricova H."/>
            <person name="Matiasovicova J."/>
            <person name="Kubasova T."/>
            <person name="Cejkova D."/>
            <person name="Rychlik I."/>
        </authorList>
    </citation>
    <scope>NUCLEOTIDE SEQUENCE</scope>
    <source>
        <strain evidence="3">An420c</strain>
    </source>
</reference>
<dbReference type="InterPro" id="IPR005182">
    <property type="entry name" value="YdbS-like_PH"/>
</dbReference>
<evidence type="ECO:0000259" key="2">
    <source>
        <dbReference type="Pfam" id="PF03703"/>
    </source>
</evidence>
<reference evidence="3" key="1">
    <citation type="submission" date="2020-08" db="EMBL/GenBank/DDBJ databases">
        <authorList>
            <person name="Cejkova D."/>
            <person name="Kubasova T."/>
            <person name="Jahodarova E."/>
            <person name="Rychlik I."/>
        </authorList>
    </citation>
    <scope>NUCLEOTIDE SEQUENCE</scope>
    <source>
        <strain evidence="3">An420c</strain>
    </source>
</reference>
<feature type="transmembrane region" description="Helical" evidence="1">
    <location>
        <begin position="53"/>
        <end position="71"/>
    </location>
</feature>
<sequence length="513" mass="57507">METPIRFRNHISIVAERMVRGLVFLGALLAGNLSQNLPGLLEDAGHISENLPAFAAGLAGIFVLFLILVLWQVMIWSKTYISICENTLVIERNTMNRMKYTIAASSISNVNMEQNLFEMLIGTSKLKLDTNSLSTANKTDVQILLKTAQAEALKQHLMSMMHQDAPAPQPEAAAMPDAPASFDSHADFGDILAHGFFSISLFSLLILVLSIAGAVFSIREAIFSGSTEGLAGFLVSFLVIFGLFASSFWDIARGFIQYYNFRVRRLEDRLYIQYGLLRKVSYTVPVDKIQALKINQTLSARIGGRYMAEIINIGMGDEGNDRNSFLVLYCRKDTLLKRLSSLLPEFADSLELDVQRQPARVWAVWLIPFGIAGLLLGFLSWSLYWFQILTAFWCIAAPLLMAGGCLLLMILRYLTCGCALKEDYVLAVNGYLGRRVTMAAYHQIQYVELKQNPLAMLLHLQKGRLHLLAGAGNQIHDLPYFSSKKIDFFRRRLLHSKEQRGYTNPINEKGEQA</sequence>
<feature type="transmembrane region" description="Helical" evidence="1">
    <location>
        <begin position="230"/>
        <end position="252"/>
    </location>
</feature>
<feature type="domain" description="YdbS-like PH" evidence="2">
    <location>
        <begin position="258"/>
        <end position="304"/>
    </location>
</feature>
<gene>
    <name evidence="3" type="ORF">H6A13_11270</name>
</gene>
<feature type="transmembrane region" description="Helical" evidence="1">
    <location>
        <begin position="191"/>
        <end position="218"/>
    </location>
</feature>
<dbReference type="PANTHER" id="PTHR34473:SF2">
    <property type="entry name" value="UPF0699 TRANSMEMBRANE PROTEIN YDBT"/>
    <property type="match status" value="1"/>
</dbReference>
<accession>A0A939BCH6</accession>
<evidence type="ECO:0000313" key="3">
    <source>
        <dbReference type="EMBL" id="MBM6827664.1"/>
    </source>
</evidence>
<keyword evidence="1" id="KW-1133">Transmembrane helix</keyword>
<dbReference type="Pfam" id="PF03703">
    <property type="entry name" value="bPH_2"/>
    <property type="match status" value="2"/>
</dbReference>
<dbReference type="AlphaFoldDB" id="A0A939BCH6"/>
<name>A0A939BCH6_9CLOT</name>
<proteinExistence type="predicted"/>
<feature type="transmembrane region" description="Helical" evidence="1">
    <location>
        <begin position="362"/>
        <end position="384"/>
    </location>
</feature>
<protein>
    <submittedName>
        <fullName evidence="3">PH domain-containing protein</fullName>
    </submittedName>
</protein>
<evidence type="ECO:0000313" key="4">
    <source>
        <dbReference type="Proteomes" id="UP000713880"/>
    </source>
</evidence>
<comment type="caution">
    <text evidence="3">The sequence shown here is derived from an EMBL/GenBank/DDBJ whole genome shotgun (WGS) entry which is preliminary data.</text>
</comment>